<gene>
    <name evidence="1" type="ORF">PAXRUDRAFT_648682</name>
</gene>
<dbReference type="Proteomes" id="UP000054538">
    <property type="component" value="Unassembled WGS sequence"/>
</dbReference>
<protein>
    <submittedName>
        <fullName evidence="1">Uncharacterized protein</fullName>
    </submittedName>
</protein>
<name>A0A0D0DXJ6_9AGAM</name>
<proteinExistence type="predicted"/>
<accession>A0A0D0DXJ6</accession>
<evidence type="ECO:0000313" key="1">
    <source>
        <dbReference type="EMBL" id="KIK91099.1"/>
    </source>
</evidence>
<reference evidence="1 2" key="1">
    <citation type="submission" date="2014-04" db="EMBL/GenBank/DDBJ databases">
        <authorList>
            <consortium name="DOE Joint Genome Institute"/>
            <person name="Kuo A."/>
            <person name="Kohler A."/>
            <person name="Jargeat P."/>
            <person name="Nagy L.G."/>
            <person name="Floudas D."/>
            <person name="Copeland A."/>
            <person name="Barry K.W."/>
            <person name="Cichocki N."/>
            <person name="Veneault-Fourrey C."/>
            <person name="LaButti K."/>
            <person name="Lindquist E.A."/>
            <person name="Lipzen A."/>
            <person name="Lundell T."/>
            <person name="Morin E."/>
            <person name="Murat C."/>
            <person name="Sun H."/>
            <person name="Tunlid A."/>
            <person name="Henrissat B."/>
            <person name="Grigoriev I.V."/>
            <person name="Hibbett D.S."/>
            <person name="Martin F."/>
            <person name="Nordberg H.P."/>
            <person name="Cantor M.N."/>
            <person name="Hua S.X."/>
        </authorList>
    </citation>
    <scope>NUCLEOTIDE SEQUENCE [LARGE SCALE GENOMIC DNA]</scope>
    <source>
        <strain evidence="1 2">Ve08.2h10</strain>
    </source>
</reference>
<dbReference type="EMBL" id="KN825427">
    <property type="protein sequence ID" value="KIK91099.1"/>
    <property type="molecule type" value="Genomic_DNA"/>
</dbReference>
<organism evidence="1 2">
    <name type="scientific">Paxillus rubicundulus Ve08.2h10</name>
    <dbReference type="NCBI Taxonomy" id="930991"/>
    <lineage>
        <taxon>Eukaryota</taxon>
        <taxon>Fungi</taxon>
        <taxon>Dikarya</taxon>
        <taxon>Basidiomycota</taxon>
        <taxon>Agaricomycotina</taxon>
        <taxon>Agaricomycetes</taxon>
        <taxon>Agaricomycetidae</taxon>
        <taxon>Boletales</taxon>
        <taxon>Paxilineae</taxon>
        <taxon>Paxillaceae</taxon>
        <taxon>Paxillus</taxon>
    </lineage>
</organism>
<dbReference type="AlphaFoldDB" id="A0A0D0DXJ6"/>
<keyword evidence="2" id="KW-1185">Reference proteome</keyword>
<reference evidence="2" key="2">
    <citation type="submission" date="2015-01" db="EMBL/GenBank/DDBJ databases">
        <title>Evolutionary Origins and Diversification of the Mycorrhizal Mutualists.</title>
        <authorList>
            <consortium name="DOE Joint Genome Institute"/>
            <consortium name="Mycorrhizal Genomics Consortium"/>
            <person name="Kohler A."/>
            <person name="Kuo A."/>
            <person name="Nagy L.G."/>
            <person name="Floudas D."/>
            <person name="Copeland A."/>
            <person name="Barry K.W."/>
            <person name="Cichocki N."/>
            <person name="Veneault-Fourrey C."/>
            <person name="LaButti K."/>
            <person name="Lindquist E.A."/>
            <person name="Lipzen A."/>
            <person name="Lundell T."/>
            <person name="Morin E."/>
            <person name="Murat C."/>
            <person name="Riley R."/>
            <person name="Ohm R."/>
            <person name="Sun H."/>
            <person name="Tunlid A."/>
            <person name="Henrissat B."/>
            <person name="Grigoriev I.V."/>
            <person name="Hibbett D.S."/>
            <person name="Martin F."/>
        </authorList>
    </citation>
    <scope>NUCLEOTIDE SEQUENCE [LARGE SCALE GENOMIC DNA]</scope>
    <source>
        <strain evidence="2">Ve08.2h10</strain>
    </source>
</reference>
<sequence>MQGLLVPFPWTRDAWVSCFTTELEVVLGRIWLTSWAPAKLFSGDGNRGTMRQVANSLAILSNRFVHVTVTRDQKKNFDDDMANLNKLSVDHGPGEPALRTQ</sequence>
<dbReference type="HOGENOM" id="CLU_2292584_0_0_1"/>
<evidence type="ECO:0000313" key="2">
    <source>
        <dbReference type="Proteomes" id="UP000054538"/>
    </source>
</evidence>
<dbReference type="InParanoid" id="A0A0D0DXJ6"/>